<dbReference type="EnsemblMetazoa" id="GPPI045130-RA">
    <property type="protein sequence ID" value="GPPI045130-PA"/>
    <property type="gene ID" value="GPPI045130"/>
</dbReference>
<sequence length="308" mass="35839">MTLAENSTMNTPNSEYGGRLVAFIKRLAISTLSTQSGIGHLMLILPDNREIGCQNTTLILLEAFRLYNRWKRVLKFRYISISKHIANKAEVICRFSERIHKHIEDNYIDFMPNHTTSDMYVCISCFNKIWTSISRLNRYIEDGEHLLRDTEHLLSNVSSDTHFDWARYNPLKIWDFLLENCLMPMVVKVSVELLNDNEEYSQLNISYFLKRLLLDCLTNINVNVLAELVFSIIGGQIKDRLLKLIVDKCLMDSVPATMDEYHKSTLVRDVLRFEQTLVDNFFIHPLSLAYSEPSSICVGGRRRCFNRK</sequence>
<dbReference type="EMBL" id="JXJN01023162">
    <property type="status" value="NOT_ANNOTATED_CDS"/>
    <property type="molecule type" value="Genomic_DNA"/>
</dbReference>
<evidence type="ECO:0000259" key="1">
    <source>
        <dbReference type="Pfam" id="PF20665"/>
    </source>
</evidence>
<keyword evidence="3" id="KW-1185">Reference proteome</keyword>
<dbReference type="AlphaFoldDB" id="A0A1B0BZH8"/>
<organism evidence="2 3">
    <name type="scientific">Glossina palpalis gambiensis</name>
    <dbReference type="NCBI Taxonomy" id="67801"/>
    <lineage>
        <taxon>Eukaryota</taxon>
        <taxon>Metazoa</taxon>
        <taxon>Ecdysozoa</taxon>
        <taxon>Arthropoda</taxon>
        <taxon>Hexapoda</taxon>
        <taxon>Insecta</taxon>
        <taxon>Pterygota</taxon>
        <taxon>Neoptera</taxon>
        <taxon>Endopterygota</taxon>
        <taxon>Diptera</taxon>
        <taxon>Brachycera</taxon>
        <taxon>Muscomorpha</taxon>
        <taxon>Hippoboscoidea</taxon>
        <taxon>Glossinidae</taxon>
        <taxon>Glossina</taxon>
    </lineage>
</organism>
<evidence type="ECO:0000313" key="2">
    <source>
        <dbReference type="EnsemblMetazoa" id="GPPI045130-PA"/>
    </source>
</evidence>
<feature type="domain" description="Centromere/kinetochore protein zw10 middle" evidence="1">
    <location>
        <begin position="214"/>
        <end position="286"/>
    </location>
</feature>
<reference evidence="3" key="1">
    <citation type="submission" date="2015-01" db="EMBL/GenBank/DDBJ databases">
        <authorList>
            <person name="Aksoy S."/>
            <person name="Warren W."/>
            <person name="Wilson R.K."/>
        </authorList>
    </citation>
    <scope>NUCLEOTIDE SEQUENCE [LARGE SCALE GENOMIC DNA]</scope>
    <source>
        <strain evidence="3">IAEA</strain>
    </source>
</reference>
<name>A0A1B0BZH8_9MUSC</name>
<dbReference type="STRING" id="67801.A0A1B0BZH8"/>
<dbReference type="Proteomes" id="UP000092460">
    <property type="component" value="Unassembled WGS sequence"/>
</dbReference>
<dbReference type="Pfam" id="PF20665">
    <property type="entry name" value="Zw10_middle"/>
    <property type="match status" value="1"/>
</dbReference>
<proteinExistence type="predicted"/>
<protein>
    <recommendedName>
        <fullName evidence="1">Centromere/kinetochore protein zw10 middle domain-containing protein</fullName>
    </recommendedName>
</protein>
<dbReference type="InterPro" id="IPR048344">
    <property type="entry name" value="Zw10_middle"/>
</dbReference>
<dbReference type="VEuPathDB" id="VectorBase:GPPI045130"/>
<reference evidence="2" key="2">
    <citation type="submission" date="2020-05" db="UniProtKB">
        <authorList>
            <consortium name="EnsemblMetazoa"/>
        </authorList>
    </citation>
    <scope>IDENTIFICATION</scope>
    <source>
        <strain evidence="2">IAEA</strain>
    </source>
</reference>
<accession>A0A1B0BZH8</accession>
<evidence type="ECO:0000313" key="3">
    <source>
        <dbReference type="Proteomes" id="UP000092460"/>
    </source>
</evidence>